<dbReference type="Proteomes" id="UP000318590">
    <property type="component" value="Unassembled WGS sequence"/>
</dbReference>
<organism evidence="9 10">
    <name type="scientific">Palleronia caenipelagi</name>
    <dbReference type="NCBI Taxonomy" id="2489174"/>
    <lineage>
        <taxon>Bacteria</taxon>
        <taxon>Pseudomonadati</taxon>
        <taxon>Pseudomonadota</taxon>
        <taxon>Alphaproteobacteria</taxon>
        <taxon>Rhodobacterales</taxon>
        <taxon>Roseobacteraceae</taxon>
        <taxon>Palleronia</taxon>
    </lineage>
</organism>
<sequence>MKKFLIALPLVALVAGCQSGGNNQGALTGAALGAATGLAVSGDDDRAAGALVGAAVGAAAGNYIGQNNNGQCVYENANGQRYTAACP</sequence>
<comment type="caution">
    <text evidence="9">The sequence shown here is derived from an EMBL/GenBank/DDBJ whole genome shotgun (WGS) entry which is preliminary data.</text>
</comment>
<feature type="signal peptide" evidence="7">
    <location>
        <begin position="1"/>
        <end position="20"/>
    </location>
</feature>
<dbReference type="EMBL" id="VFSV01000004">
    <property type="protein sequence ID" value="TRD22749.1"/>
    <property type="molecule type" value="Genomic_DNA"/>
</dbReference>
<feature type="domain" description="Glycine zipper 2TM" evidence="8">
    <location>
        <begin position="25"/>
        <end position="65"/>
    </location>
</feature>
<comment type="similarity">
    <text evidence="2">Belongs to the rickettsiale 17 kDa surface antigen family.</text>
</comment>
<evidence type="ECO:0000256" key="3">
    <source>
        <dbReference type="ARBA" id="ARBA00015281"/>
    </source>
</evidence>
<evidence type="ECO:0000256" key="2">
    <source>
        <dbReference type="ARBA" id="ARBA00008681"/>
    </source>
</evidence>
<dbReference type="GO" id="GO:0009279">
    <property type="term" value="C:cell outer membrane"/>
    <property type="evidence" value="ECO:0007669"/>
    <property type="project" value="UniProtKB-SubCell"/>
</dbReference>
<dbReference type="PROSITE" id="PS51257">
    <property type="entry name" value="PROKAR_LIPOPROTEIN"/>
    <property type="match status" value="1"/>
</dbReference>
<dbReference type="Pfam" id="PF05433">
    <property type="entry name" value="Rick_17kDa_Anti"/>
    <property type="match status" value="1"/>
</dbReference>
<dbReference type="Pfam" id="PF08139">
    <property type="entry name" value="LPAM_1"/>
    <property type="match status" value="1"/>
</dbReference>
<comment type="subcellular location">
    <subcellularLocation>
        <location evidence="1">Cell outer membrane</location>
        <topology evidence="1">Lipid-anchor</topology>
    </subcellularLocation>
</comment>
<evidence type="ECO:0000313" key="9">
    <source>
        <dbReference type="EMBL" id="TRD22749.1"/>
    </source>
</evidence>
<evidence type="ECO:0000256" key="5">
    <source>
        <dbReference type="ARBA" id="ARBA00022729"/>
    </source>
</evidence>
<evidence type="ECO:0000313" key="10">
    <source>
        <dbReference type="Proteomes" id="UP000318590"/>
    </source>
</evidence>
<feature type="chain" id="PRO_5021716841" description="17 kDa surface antigen" evidence="7">
    <location>
        <begin position="21"/>
        <end position="87"/>
    </location>
</feature>
<evidence type="ECO:0000256" key="4">
    <source>
        <dbReference type="ARBA" id="ARBA00017922"/>
    </source>
</evidence>
<keyword evidence="5 7" id="KW-0732">Signal</keyword>
<keyword evidence="10" id="KW-1185">Reference proteome</keyword>
<dbReference type="RefSeq" id="WP_142833327.1">
    <property type="nucleotide sequence ID" value="NZ_VFSV01000004.1"/>
</dbReference>
<gene>
    <name evidence="9" type="ORF">FEV53_02900</name>
</gene>
<dbReference type="InterPro" id="IPR008816">
    <property type="entry name" value="Gly_zipper_2TM_dom"/>
</dbReference>
<evidence type="ECO:0000256" key="6">
    <source>
        <dbReference type="ARBA" id="ARBA00023288"/>
    </source>
</evidence>
<protein>
    <recommendedName>
        <fullName evidence="3">17 kDa surface antigen</fullName>
    </recommendedName>
    <alternativeName>
        <fullName evidence="4">Type IV secretion system putative lipoprotein virB7</fullName>
    </alternativeName>
</protein>
<keyword evidence="6" id="KW-0449">Lipoprotein</keyword>
<evidence type="ECO:0000259" key="8">
    <source>
        <dbReference type="Pfam" id="PF05433"/>
    </source>
</evidence>
<evidence type="ECO:0000256" key="1">
    <source>
        <dbReference type="ARBA" id="ARBA00004459"/>
    </source>
</evidence>
<accession>A0A547Q8N2</accession>
<dbReference type="InterPro" id="IPR012640">
    <property type="entry name" value="Membr_lipoprot_lipid_attach_CS"/>
</dbReference>
<reference evidence="9 10" key="1">
    <citation type="submission" date="2019-06" db="EMBL/GenBank/DDBJ databases">
        <title>Paenimaribius caenipelagi gen. nov., sp. nov., isolated from a tidal flat.</title>
        <authorList>
            <person name="Yoon J.-H."/>
        </authorList>
    </citation>
    <scope>NUCLEOTIDE SEQUENCE [LARGE SCALE GENOMIC DNA]</scope>
    <source>
        <strain evidence="9 10">JBTF-M29</strain>
    </source>
</reference>
<evidence type="ECO:0000256" key="7">
    <source>
        <dbReference type="SAM" id="SignalP"/>
    </source>
</evidence>
<name>A0A547Q8N2_9RHOB</name>
<proteinExistence type="inferred from homology"/>
<dbReference type="AlphaFoldDB" id="A0A547Q8N2"/>